<reference evidence="8" key="1">
    <citation type="journal article" date="2019" name="Int. J. Syst. Evol. Microbiol.">
        <title>The Global Catalogue of Microorganisms (GCM) 10K type strain sequencing project: providing services to taxonomists for standard genome sequencing and annotation.</title>
        <authorList>
            <consortium name="The Broad Institute Genomics Platform"/>
            <consortium name="The Broad Institute Genome Sequencing Center for Infectious Disease"/>
            <person name="Wu L."/>
            <person name="Ma J."/>
        </authorList>
    </citation>
    <scope>NUCLEOTIDE SEQUENCE [LARGE SCALE GENOMIC DNA]</scope>
    <source>
        <strain evidence="8">CGMCC 1.19032</strain>
    </source>
</reference>
<evidence type="ECO:0000259" key="6">
    <source>
        <dbReference type="Pfam" id="PF16369"/>
    </source>
</evidence>
<proteinExistence type="inferred from homology"/>
<dbReference type="EMBL" id="JBHSGS010000007">
    <property type="protein sequence ID" value="MFC4718352.1"/>
    <property type="molecule type" value="Genomic_DNA"/>
</dbReference>
<dbReference type="Gene3D" id="2.115.10.20">
    <property type="entry name" value="Glycosyl hydrolase domain, family 43"/>
    <property type="match status" value="1"/>
</dbReference>
<dbReference type="RefSeq" id="WP_204653788.1">
    <property type="nucleotide sequence ID" value="NZ_JAFBFD010000013.1"/>
</dbReference>
<gene>
    <name evidence="7" type="ORF">ACFO5I_01140</name>
</gene>
<protein>
    <submittedName>
        <fullName evidence="7">Glycoside hydrolase family 43 protein</fullName>
    </submittedName>
</protein>
<dbReference type="PANTHER" id="PTHR43301:SF3">
    <property type="entry name" value="ARABINAN ENDO-1,5-ALPHA-L-ARABINOSIDASE A-RELATED"/>
    <property type="match status" value="1"/>
</dbReference>
<evidence type="ECO:0000256" key="3">
    <source>
        <dbReference type="ARBA" id="ARBA00022801"/>
    </source>
</evidence>
<dbReference type="InterPro" id="IPR032291">
    <property type="entry name" value="Abn2_C"/>
</dbReference>
<accession>A0ABV9MQU4</accession>
<comment type="pathway">
    <text evidence="1">Glycan metabolism; L-arabinan degradation.</text>
</comment>
<feature type="domain" description="Extracellular endo-alpha-(1-&gt;5)-L-arabinanase C-terminal" evidence="6">
    <location>
        <begin position="354"/>
        <end position="458"/>
    </location>
</feature>
<dbReference type="Proteomes" id="UP001595969">
    <property type="component" value="Unassembled WGS sequence"/>
</dbReference>
<evidence type="ECO:0000256" key="5">
    <source>
        <dbReference type="RuleBase" id="RU361187"/>
    </source>
</evidence>
<dbReference type="Pfam" id="PF16369">
    <property type="entry name" value="GH43_C"/>
    <property type="match status" value="1"/>
</dbReference>
<dbReference type="GO" id="GO:0016787">
    <property type="term" value="F:hydrolase activity"/>
    <property type="evidence" value="ECO:0007669"/>
    <property type="project" value="UniProtKB-KW"/>
</dbReference>
<evidence type="ECO:0000256" key="2">
    <source>
        <dbReference type="ARBA" id="ARBA00009865"/>
    </source>
</evidence>
<dbReference type="PANTHER" id="PTHR43301">
    <property type="entry name" value="ARABINAN ENDO-1,5-ALPHA-L-ARABINOSIDASE"/>
    <property type="match status" value="1"/>
</dbReference>
<dbReference type="InterPro" id="IPR050727">
    <property type="entry name" value="GH43_arabinanases"/>
</dbReference>
<sequence length="464" mass="52754">MLSLTVSACKAKGVDNVIQAPEFENVTVHDPSVIYTEDEYYVFGSHLQAAKSENLTQWQQISKSVPLNTLFEDVYKEFAEEFEYAKTDTFWAPDVIQLKDGRYYLYYCLCKGDQPLSVLGVAVADNIEGPYEKIESFLYSGTSPQFGETYDATKDPNAVDPNVFFDKEGKLWMVYGSYSGGIFILEMDENTGLPKDRNTYGKKLTGGNHSRIEAPYILYNEETDYYYLFTSFGGLDSFGGYNMRVARSKSPDGPYLDILNQSMEEAKGKEKSFFDDLSIEGFGNKLMGNFTYVEDDGLTNDGYVSAGHNSVLFDEKTKDYYVFFHTRFPNGGENHELRVHKLYFTTDGWPIMSPLRYSGEEITKLNKNQIAGNYKWISTTKEIIDWIEEPIMVSLEKKGSITGVDKGNWHLAESPEEDSTVEIDGEQYHGQFLYTWDQTQETAVISFTGVSQKGIPLFLIEDKK</sequence>
<keyword evidence="4 5" id="KW-0326">Glycosidase</keyword>
<comment type="similarity">
    <text evidence="2 5">Belongs to the glycosyl hydrolase 43 family.</text>
</comment>
<evidence type="ECO:0000313" key="8">
    <source>
        <dbReference type="Proteomes" id="UP001595969"/>
    </source>
</evidence>
<keyword evidence="8" id="KW-1185">Reference proteome</keyword>
<dbReference type="SUPFAM" id="SSF75005">
    <property type="entry name" value="Arabinanase/levansucrase/invertase"/>
    <property type="match status" value="1"/>
</dbReference>
<name>A0ABV9MQU4_9ENTE</name>
<evidence type="ECO:0000256" key="1">
    <source>
        <dbReference type="ARBA" id="ARBA00004834"/>
    </source>
</evidence>
<organism evidence="7 8">
    <name type="scientific">Enterococcus lemanii</name>
    <dbReference type="NCBI Taxonomy" id="1159752"/>
    <lineage>
        <taxon>Bacteria</taxon>
        <taxon>Bacillati</taxon>
        <taxon>Bacillota</taxon>
        <taxon>Bacilli</taxon>
        <taxon>Lactobacillales</taxon>
        <taxon>Enterococcaceae</taxon>
        <taxon>Enterococcus</taxon>
    </lineage>
</organism>
<keyword evidence="3 5" id="KW-0378">Hydrolase</keyword>
<dbReference type="Gene3D" id="2.40.128.10">
    <property type="match status" value="1"/>
</dbReference>
<dbReference type="InterPro" id="IPR006710">
    <property type="entry name" value="Glyco_hydro_43"/>
</dbReference>
<dbReference type="Pfam" id="PF04616">
    <property type="entry name" value="Glyco_hydro_43"/>
    <property type="match status" value="1"/>
</dbReference>
<evidence type="ECO:0000256" key="4">
    <source>
        <dbReference type="ARBA" id="ARBA00023295"/>
    </source>
</evidence>
<dbReference type="InterPro" id="IPR023296">
    <property type="entry name" value="Glyco_hydro_beta-prop_sf"/>
</dbReference>
<comment type="caution">
    <text evidence="7">The sequence shown here is derived from an EMBL/GenBank/DDBJ whole genome shotgun (WGS) entry which is preliminary data.</text>
</comment>
<evidence type="ECO:0000313" key="7">
    <source>
        <dbReference type="EMBL" id="MFC4718352.1"/>
    </source>
</evidence>